<dbReference type="RefSeq" id="WP_346092848.1">
    <property type="nucleotide sequence ID" value="NZ_BAAABY010000007.1"/>
</dbReference>
<dbReference type="Proteomes" id="UP001500909">
    <property type="component" value="Unassembled WGS sequence"/>
</dbReference>
<organism evidence="2 3">
    <name type="scientific">Streptomyces olivaceiscleroticus</name>
    <dbReference type="NCBI Taxonomy" id="68245"/>
    <lineage>
        <taxon>Bacteria</taxon>
        <taxon>Bacillati</taxon>
        <taxon>Actinomycetota</taxon>
        <taxon>Actinomycetes</taxon>
        <taxon>Kitasatosporales</taxon>
        <taxon>Streptomycetaceae</taxon>
        <taxon>Streptomyces</taxon>
    </lineage>
</organism>
<keyword evidence="1" id="KW-0732">Signal</keyword>
<comment type="caution">
    <text evidence="2">The sequence shown here is derived from an EMBL/GenBank/DDBJ whole genome shotgun (WGS) entry which is preliminary data.</text>
</comment>
<keyword evidence="3" id="KW-1185">Reference proteome</keyword>
<evidence type="ECO:0000313" key="2">
    <source>
        <dbReference type="EMBL" id="GAA0445685.1"/>
    </source>
</evidence>
<accession>A0ABP3JA77</accession>
<name>A0ABP3JA77_9ACTN</name>
<proteinExistence type="predicted"/>
<reference evidence="3" key="1">
    <citation type="journal article" date="2019" name="Int. J. Syst. Evol. Microbiol.">
        <title>The Global Catalogue of Microorganisms (GCM) 10K type strain sequencing project: providing services to taxonomists for standard genome sequencing and annotation.</title>
        <authorList>
            <consortium name="The Broad Institute Genomics Platform"/>
            <consortium name="The Broad Institute Genome Sequencing Center for Infectious Disease"/>
            <person name="Wu L."/>
            <person name="Ma J."/>
        </authorList>
    </citation>
    <scope>NUCLEOTIDE SEQUENCE [LARGE SCALE GENOMIC DNA]</scope>
    <source>
        <strain evidence="3">JCM 4805</strain>
    </source>
</reference>
<gene>
    <name evidence="2" type="ORF">GCM10010361_06820</name>
</gene>
<feature type="signal peptide" evidence="1">
    <location>
        <begin position="1"/>
        <end position="27"/>
    </location>
</feature>
<dbReference type="EMBL" id="BAAABY010000007">
    <property type="protein sequence ID" value="GAA0445685.1"/>
    <property type="molecule type" value="Genomic_DNA"/>
</dbReference>
<evidence type="ECO:0008006" key="4">
    <source>
        <dbReference type="Google" id="ProtNLM"/>
    </source>
</evidence>
<evidence type="ECO:0000256" key="1">
    <source>
        <dbReference type="SAM" id="SignalP"/>
    </source>
</evidence>
<feature type="chain" id="PRO_5046691220" description="Secreted protein" evidence="1">
    <location>
        <begin position="28"/>
        <end position="101"/>
    </location>
</feature>
<protein>
    <recommendedName>
        <fullName evidence="4">Secreted protein</fullName>
    </recommendedName>
</protein>
<evidence type="ECO:0000313" key="3">
    <source>
        <dbReference type="Proteomes" id="UP001500909"/>
    </source>
</evidence>
<sequence>MRRVGSALLLLAATVLTTAATTVPAAAAEGEVIVFETELQPLTTYENPVGCIKLPVGSHVLANRTDRPVQVYADPFCMTPSVTVPPGHGSHLAAGTGSFSA</sequence>